<dbReference type="Pfam" id="PF00109">
    <property type="entry name" value="ketoacyl-synt"/>
    <property type="match status" value="1"/>
</dbReference>
<dbReference type="SMART" id="SM00827">
    <property type="entry name" value="PKS_AT"/>
    <property type="match status" value="1"/>
</dbReference>
<dbReference type="GO" id="GO:0004315">
    <property type="term" value="F:3-oxoacyl-[acyl-carrier-protein] synthase activity"/>
    <property type="evidence" value="ECO:0007669"/>
    <property type="project" value="InterPro"/>
</dbReference>
<dbReference type="SMART" id="SM00823">
    <property type="entry name" value="PKS_PP"/>
    <property type="match status" value="1"/>
</dbReference>
<dbReference type="PANTHER" id="PTHR43775">
    <property type="entry name" value="FATTY ACID SYNTHASE"/>
    <property type="match status" value="1"/>
</dbReference>
<dbReference type="Pfam" id="PF23114">
    <property type="entry name" value="NAD-bd_HRPKS_sdrA"/>
    <property type="match status" value="1"/>
</dbReference>
<dbReference type="InterPro" id="IPR014043">
    <property type="entry name" value="Acyl_transferase_dom"/>
</dbReference>
<dbReference type="InterPro" id="IPR016039">
    <property type="entry name" value="Thiolase-like"/>
</dbReference>
<dbReference type="PROSITE" id="PS52004">
    <property type="entry name" value="KS3_2"/>
    <property type="match status" value="1"/>
</dbReference>
<dbReference type="CDD" id="cd02440">
    <property type="entry name" value="AdoMet_MTases"/>
    <property type="match status" value="1"/>
</dbReference>
<dbReference type="EMBL" id="ML977008">
    <property type="protein sequence ID" value="KAF1952765.1"/>
    <property type="molecule type" value="Genomic_DNA"/>
</dbReference>
<dbReference type="InterPro" id="IPR011032">
    <property type="entry name" value="GroES-like_sf"/>
</dbReference>
<dbReference type="SUPFAM" id="SSF52151">
    <property type="entry name" value="FabD/lysophospholipase-like"/>
    <property type="match status" value="1"/>
</dbReference>
<dbReference type="InterPro" id="IPR029063">
    <property type="entry name" value="SAM-dependent_MTases_sf"/>
</dbReference>
<dbReference type="SMART" id="SM00826">
    <property type="entry name" value="PKS_DH"/>
    <property type="match status" value="1"/>
</dbReference>
<keyword evidence="4" id="KW-0521">NADP</keyword>
<name>A0A6A5TJ75_9PLEO</name>
<dbReference type="GO" id="GO:0006633">
    <property type="term" value="P:fatty acid biosynthetic process"/>
    <property type="evidence" value="ECO:0007669"/>
    <property type="project" value="InterPro"/>
</dbReference>
<organism evidence="13 14">
    <name type="scientific">Byssothecium circinans</name>
    <dbReference type="NCBI Taxonomy" id="147558"/>
    <lineage>
        <taxon>Eukaryota</taxon>
        <taxon>Fungi</taxon>
        <taxon>Dikarya</taxon>
        <taxon>Ascomycota</taxon>
        <taxon>Pezizomycotina</taxon>
        <taxon>Dothideomycetes</taxon>
        <taxon>Pleosporomycetidae</taxon>
        <taxon>Pleosporales</taxon>
        <taxon>Massarineae</taxon>
        <taxon>Massarinaceae</taxon>
        <taxon>Byssothecium</taxon>
    </lineage>
</organism>
<protein>
    <submittedName>
        <fullName evidence="13">Polyketide synthase-like protein</fullName>
    </submittedName>
</protein>
<dbReference type="Pfam" id="PF16197">
    <property type="entry name" value="KAsynt_C_assoc"/>
    <property type="match status" value="1"/>
</dbReference>
<dbReference type="InterPro" id="IPR036291">
    <property type="entry name" value="NAD(P)-bd_dom_sf"/>
</dbReference>
<dbReference type="Gene3D" id="3.40.50.720">
    <property type="entry name" value="NAD(P)-binding Rossmann-like Domain"/>
    <property type="match status" value="2"/>
</dbReference>
<dbReference type="InterPro" id="IPR020807">
    <property type="entry name" value="PKS_DH"/>
</dbReference>
<dbReference type="InterPro" id="IPR009081">
    <property type="entry name" value="PP-bd_ACP"/>
</dbReference>
<dbReference type="Pfam" id="PF08242">
    <property type="entry name" value="Methyltransf_12"/>
    <property type="match status" value="1"/>
</dbReference>
<dbReference type="InterPro" id="IPR013968">
    <property type="entry name" value="PKS_KR"/>
</dbReference>
<dbReference type="InterPro" id="IPR049552">
    <property type="entry name" value="PKS_DH_N"/>
</dbReference>
<dbReference type="SMART" id="SM00825">
    <property type="entry name" value="PKS_KS"/>
    <property type="match status" value="1"/>
</dbReference>
<dbReference type="InterPro" id="IPR049551">
    <property type="entry name" value="PKS_DH_C"/>
</dbReference>
<dbReference type="SUPFAM" id="SSF51735">
    <property type="entry name" value="NAD(P)-binding Rossmann-fold domains"/>
    <property type="match status" value="2"/>
</dbReference>
<dbReference type="PANTHER" id="PTHR43775:SF29">
    <property type="entry name" value="ASPERFURANONE POLYKETIDE SYNTHASE AFOG-RELATED"/>
    <property type="match status" value="1"/>
</dbReference>
<dbReference type="InterPro" id="IPR020843">
    <property type="entry name" value="ER"/>
</dbReference>
<dbReference type="Pfam" id="PF02801">
    <property type="entry name" value="Ketoacyl-synt_C"/>
    <property type="match status" value="1"/>
</dbReference>
<dbReference type="CDD" id="cd00833">
    <property type="entry name" value="PKS"/>
    <property type="match status" value="1"/>
</dbReference>
<dbReference type="InterPro" id="IPR016035">
    <property type="entry name" value="Acyl_Trfase/lysoPLipase"/>
</dbReference>
<evidence type="ECO:0000256" key="8">
    <source>
        <dbReference type="PROSITE-ProRule" id="PRU01363"/>
    </source>
</evidence>
<dbReference type="SMART" id="SM00822">
    <property type="entry name" value="PKS_KR"/>
    <property type="match status" value="1"/>
</dbReference>
<dbReference type="GO" id="GO:0004312">
    <property type="term" value="F:fatty acid synthase activity"/>
    <property type="evidence" value="ECO:0007669"/>
    <property type="project" value="TreeGrafter"/>
</dbReference>
<evidence type="ECO:0000256" key="7">
    <source>
        <dbReference type="ARBA" id="ARBA00023315"/>
    </source>
</evidence>
<feature type="region of interest" description="Disordered" evidence="9">
    <location>
        <begin position="2430"/>
        <end position="2462"/>
    </location>
</feature>
<dbReference type="InterPro" id="IPR050091">
    <property type="entry name" value="PKS_NRPS_Biosynth_Enz"/>
</dbReference>
<dbReference type="InterPro" id="IPR001227">
    <property type="entry name" value="Ac_transferase_dom_sf"/>
</dbReference>
<feature type="domain" description="Ketosynthase family 3 (KS3)" evidence="11">
    <location>
        <begin position="7"/>
        <end position="419"/>
    </location>
</feature>
<dbReference type="Gene3D" id="3.40.366.10">
    <property type="entry name" value="Malonyl-Coenzyme A Acyl Carrier Protein, domain 2"/>
    <property type="match status" value="1"/>
</dbReference>
<dbReference type="Gene3D" id="3.10.129.110">
    <property type="entry name" value="Polyketide synthase dehydratase"/>
    <property type="match status" value="1"/>
</dbReference>
<dbReference type="Pfam" id="PF00550">
    <property type="entry name" value="PP-binding"/>
    <property type="match status" value="1"/>
</dbReference>
<accession>A0A6A5TJ75</accession>
<evidence type="ECO:0000256" key="5">
    <source>
        <dbReference type="ARBA" id="ARBA00023002"/>
    </source>
</evidence>
<dbReference type="InterPro" id="IPR056501">
    <property type="entry name" value="NAD-bd_HRPKS_sdrA"/>
</dbReference>
<dbReference type="SUPFAM" id="SSF53901">
    <property type="entry name" value="Thiolase-like"/>
    <property type="match status" value="1"/>
</dbReference>
<dbReference type="Pfam" id="PF21089">
    <property type="entry name" value="PKS_DH_N"/>
    <property type="match status" value="1"/>
</dbReference>
<dbReference type="Pfam" id="PF14765">
    <property type="entry name" value="PS-DH"/>
    <property type="match status" value="1"/>
</dbReference>
<dbReference type="InterPro" id="IPR036736">
    <property type="entry name" value="ACP-like_sf"/>
</dbReference>
<reference evidence="13" key="1">
    <citation type="journal article" date="2020" name="Stud. Mycol.">
        <title>101 Dothideomycetes genomes: a test case for predicting lifestyles and emergence of pathogens.</title>
        <authorList>
            <person name="Haridas S."/>
            <person name="Albert R."/>
            <person name="Binder M."/>
            <person name="Bloem J."/>
            <person name="Labutti K."/>
            <person name="Salamov A."/>
            <person name="Andreopoulos B."/>
            <person name="Baker S."/>
            <person name="Barry K."/>
            <person name="Bills G."/>
            <person name="Bluhm B."/>
            <person name="Cannon C."/>
            <person name="Castanera R."/>
            <person name="Culley D."/>
            <person name="Daum C."/>
            <person name="Ezra D."/>
            <person name="Gonzalez J."/>
            <person name="Henrissat B."/>
            <person name="Kuo A."/>
            <person name="Liang C."/>
            <person name="Lipzen A."/>
            <person name="Lutzoni F."/>
            <person name="Magnuson J."/>
            <person name="Mondo S."/>
            <person name="Nolan M."/>
            <person name="Ohm R."/>
            <person name="Pangilinan J."/>
            <person name="Park H.-J."/>
            <person name="Ramirez L."/>
            <person name="Alfaro M."/>
            <person name="Sun H."/>
            <person name="Tritt A."/>
            <person name="Yoshinaga Y."/>
            <person name="Zwiers L.-H."/>
            <person name="Turgeon B."/>
            <person name="Goodwin S."/>
            <person name="Spatafora J."/>
            <person name="Crous P."/>
            <person name="Grigoriev I."/>
        </authorList>
    </citation>
    <scope>NUCLEOTIDE SEQUENCE</scope>
    <source>
        <strain evidence="13">CBS 675.92</strain>
    </source>
</reference>
<evidence type="ECO:0000313" key="13">
    <source>
        <dbReference type="EMBL" id="KAF1952765.1"/>
    </source>
</evidence>
<dbReference type="SUPFAM" id="SSF50129">
    <property type="entry name" value="GroES-like"/>
    <property type="match status" value="1"/>
</dbReference>
<keyword evidence="5" id="KW-0560">Oxidoreductase</keyword>
<evidence type="ECO:0000313" key="14">
    <source>
        <dbReference type="Proteomes" id="UP000800035"/>
    </source>
</evidence>
<dbReference type="SUPFAM" id="SSF47336">
    <property type="entry name" value="ACP-like"/>
    <property type="match status" value="1"/>
</dbReference>
<dbReference type="OrthoDB" id="329835at2759"/>
<dbReference type="PROSITE" id="PS51257">
    <property type="entry name" value="PROKAR_LIPOPROTEIN"/>
    <property type="match status" value="1"/>
</dbReference>
<feature type="domain" description="PKS/mFAS DH" evidence="12">
    <location>
        <begin position="933"/>
        <end position="1264"/>
    </location>
</feature>
<dbReference type="Proteomes" id="UP000800035">
    <property type="component" value="Unassembled WGS sequence"/>
</dbReference>
<evidence type="ECO:0000256" key="4">
    <source>
        <dbReference type="ARBA" id="ARBA00022857"/>
    </source>
</evidence>
<dbReference type="PROSITE" id="PS52019">
    <property type="entry name" value="PKS_MFAS_DH"/>
    <property type="match status" value="1"/>
</dbReference>
<evidence type="ECO:0000259" key="12">
    <source>
        <dbReference type="PROSITE" id="PS52019"/>
    </source>
</evidence>
<dbReference type="InterPro" id="IPR020841">
    <property type="entry name" value="PKS_Beta-ketoAc_synthase_dom"/>
</dbReference>
<dbReference type="Gene3D" id="3.90.180.10">
    <property type="entry name" value="Medium-chain alcohol dehydrogenases, catalytic domain"/>
    <property type="match status" value="1"/>
</dbReference>
<dbReference type="InterPro" id="IPR032821">
    <property type="entry name" value="PKS_assoc"/>
</dbReference>
<dbReference type="GO" id="GO:0030639">
    <property type="term" value="P:polyketide biosynthetic process"/>
    <property type="evidence" value="ECO:0007669"/>
    <property type="project" value="UniProtKB-ARBA"/>
</dbReference>
<evidence type="ECO:0000259" key="11">
    <source>
        <dbReference type="PROSITE" id="PS52004"/>
    </source>
</evidence>
<dbReference type="GO" id="GO:0016491">
    <property type="term" value="F:oxidoreductase activity"/>
    <property type="evidence" value="ECO:0007669"/>
    <property type="project" value="UniProtKB-KW"/>
</dbReference>
<keyword evidence="6" id="KW-0511">Multifunctional enzyme</keyword>
<dbReference type="InterPro" id="IPR049900">
    <property type="entry name" value="PKS_mFAS_DH"/>
</dbReference>
<keyword evidence="2" id="KW-0597">Phosphoprotein</keyword>
<dbReference type="InterPro" id="IPR016036">
    <property type="entry name" value="Malonyl_transacylase_ACP-bd"/>
</dbReference>
<dbReference type="Gene3D" id="1.10.1200.10">
    <property type="entry name" value="ACP-like"/>
    <property type="match status" value="1"/>
</dbReference>
<dbReference type="InterPro" id="IPR014031">
    <property type="entry name" value="Ketoacyl_synth_C"/>
</dbReference>
<evidence type="ECO:0000256" key="2">
    <source>
        <dbReference type="ARBA" id="ARBA00022553"/>
    </source>
</evidence>
<dbReference type="InterPro" id="IPR018201">
    <property type="entry name" value="Ketoacyl_synth_AS"/>
</dbReference>
<keyword evidence="7" id="KW-0012">Acyltransferase</keyword>
<feature type="active site" description="Proton acceptor; for dehydratase activity" evidence="8">
    <location>
        <position position="965"/>
    </location>
</feature>
<dbReference type="InterPro" id="IPR020806">
    <property type="entry name" value="PKS_PP-bd"/>
</dbReference>
<dbReference type="InterPro" id="IPR042104">
    <property type="entry name" value="PKS_dehydratase_sf"/>
</dbReference>
<proteinExistence type="predicted"/>
<dbReference type="Pfam" id="PF00107">
    <property type="entry name" value="ADH_zinc_N"/>
    <property type="match status" value="1"/>
</dbReference>
<keyword evidence="14" id="KW-1185">Reference proteome</keyword>
<dbReference type="InterPro" id="IPR057326">
    <property type="entry name" value="KR_dom"/>
</dbReference>
<evidence type="ECO:0000256" key="9">
    <source>
        <dbReference type="SAM" id="MobiDB-lite"/>
    </source>
</evidence>
<dbReference type="Pfam" id="PF00698">
    <property type="entry name" value="Acyl_transf_1"/>
    <property type="match status" value="1"/>
</dbReference>
<dbReference type="Pfam" id="PF08659">
    <property type="entry name" value="KR"/>
    <property type="match status" value="1"/>
</dbReference>
<evidence type="ECO:0000256" key="6">
    <source>
        <dbReference type="ARBA" id="ARBA00023268"/>
    </source>
</evidence>
<dbReference type="Gene3D" id="3.40.47.10">
    <property type="match status" value="1"/>
</dbReference>
<gene>
    <name evidence="13" type="ORF">CC80DRAFT_527651</name>
</gene>
<evidence type="ECO:0000259" key="10">
    <source>
        <dbReference type="PROSITE" id="PS50075"/>
    </source>
</evidence>
<dbReference type="InterPro" id="IPR013154">
    <property type="entry name" value="ADH-like_N"/>
</dbReference>
<dbReference type="GO" id="GO:0031177">
    <property type="term" value="F:phosphopantetheine binding"/>
    <property type="evidence" value="ECO:0007669"/>
    <property type="project" value="InterPro"/>
</dbReference>
<sequence>MAKQQETMPIAIVGMGCRLPGGASNPEKLWDLLVRKQSARKETPHDRFNIDAFYHPNGDKNGTINNRAGHYLEEDISAFDAPFFSISPAEALSMDHMQRILLEVVYEVTESAGMPISKLAGTDTSVYVGCFTSDYDQIAKRDPELLPKYHSTGTGQAILSNRISYCFDLKGPSVTLDTACSSSLVAVHLACQSIRAGESRTAIVGGTHAILNPDIMVGMTNLHFLSPDSKCYTFDSRANGYAREEGMAALILKPLDDAIRDGDTVRAVIRGTAVNSNGKGSGITLPSREAQASLIRSAYRQAGCDPSVTGYIEAHGTGTAAGDPLEAGGIGDALGVHRPEGDDNKLYVGSIKTNIGHLEGASGLAALIKTEKGNPAIDFDGWPIRVPTEMVPWPSKGIRRASVNGFGYGGTNSHVILDDAYHFMRERGLHGKHQTTLPSGSDADSLESWDSISSQIPKPAEHPRIFTLSAHESASVLRMAKACAENLSSVQSDNEQALLDDLAFTLGERRTTLEYSGAVVASSGVELIEALNGLSATERRLASKPNLGFIFTGQGAQWFAMGRELMGYPVFAKSLAACSEAVKSFGSSWSLIDELSKDRKTSRINEAEISQPLCSALQIALVDLYASWNIAPTSVVGHSSGEIAAAYATGALSLEAAMCAAFYRGLLSSKIKTLGFNGGMKAAGLSEEEALKEIEAMDDASRKIVVACVNSPRSVTLSGDIPALNQIQKILTPRGIFARKLEVSTAYHSHHMLALSEEYRQCMASLEVVPWEKRNDVSMFSSVTGRVVDNMVSCVRFSDALSVLCKSQLDTSETNNNLLVELGPHAALAGPVKQILTSLADSSSKDPVLPPIKYLSALTRGKDAAVIALTTASSLYLKGYPVELHAANYPFGTPKSGLSVITNLPTYSWNRSRKYWDESRLSKDHRFRAFPRTDLLGAPSNDWNPFQPRWRNFIRLGEQPWVRSHVVQGAIVYPAAGYCCMALEAASQLTSGKLNTEVFASAGKQVAEYGLRDVEISRALIVPDTEEGIEVGFSILSSSSAQENEVEFRVFSHTPIDGWSEHCRGFVSVQYRGSVASVSSVESNILLEQARKAPKAKIAAEKLYKGLDAVGLYYGPEFQGITDISTGSNHALGTVQITDTATGMPNGFQFPHLIHPATLDTFLQMSIAALTEGYIDTLKQPYLQVAAESRPRGARDVISSVEALAEDGLRLVKMRGVRLAAIASSAANTARADVPSHTAIAVWEPDVDLLSKSKMNLVLRESIPSSRPRPNDYELLAYYYFDRVLNTINSDEVPNMHPHHQKFFRYMQHQRDMVQSNTHEQQNEDNPSDFEGRMFVRIGEALTSILRKEVEPLALMMQDNLLHDYYTVALGMDGTYPQIARYISLLSHKYPDLEYLEIGAGTGGATVPVLHALSGTEARKYPRLKSYTYTDISSGFFEQAMQKFSNWGDMIEYAKLDIEQDPSTQPGFKDRQFDVIIAANVLHATYDMDRTMRHARKLLRPGGKLVLIDMTHSVMCVSLIFGNLPGWWNCVEPWRMYGPLLDENQWRDVLVKNHFGDFDASSPDVVNPLEEQTRVMVATALEGKSAQVNGHAAVSKALILTPNSPGDAEIDVIRSARTKLDSIGVAMQSCTLGESANLDLSNTAIVSFAELETSILSTVSPSDLTALQHTIQDSTGLIWVTRGGTSTKGTRPELSLFQGMARSLRAEREGMPCATIDLDAEQPLPAPDAAELVLKVFEQSFGLHTAKKRLGVDDREFSEEAGVLRIKRAIENERFNRLIAERTDGTRLEPELGDLTKSGRALKVKIRDVGSVDSLVWDDDEGAGEALRDDFVEISVRAVGLNAQDVRTCMGDVAEDDDNTDTSLGSECAGMVIKVGAGVQDVAVGDRVIAWGRYFLSTTARSSISLVQKIPKSFSFTDAAALPLAYATAYYSLVHVARVQEGDSVLISDATSSTGSAAIDIAKSKGAIILATVGSDEEKSGLVDGYGIPGSHVFAISSSHDDAFTRDVRSVTVGRGVDVVFDSASSLKTSQALSKLIAPFGRCIQLGTNAEHRSLKLPTNISHTSVDISNLPSQNPRLAARIFANALASIPSTSRSHLSSSIPVHAFSELTDSLRQIKEAKHDRTIVTPQPSDLVPILPPPLPHATITSDGTYLLAGGFGGLGRSIARWLAEKGARNLIFVSRSGASSTSARTLLYDLNSCGIHTSVLTCDLTHTTTLTTLLTATLSTLPPLRGVIQAAMLLRDQIFTNMTHDALATSLAPKVQGSWSLHEATLPHPLDFFILLSSCASFWGNAGQANYAAGCTYQVSLAAHRRRLNLPATAIDVGKIAGVGFVAENKGTTSELNLVKLGLLDVSVGQFLTMLEVAMVEGSAAGSQAGRGNVAVRNGHLLTGVSSSCDPLNGNGDELPFFSRDPVFSHMDFVRTHLRHPSSSSSSFSSSPSSSNPNPTQQIPLPTLLSASPTPEQATQHILTALLHKLSRALMMPVADLDPEKSMASYGVDSLVAVELRNWFRREVGVEVAVFDVVQAGSLGGLAGKAAGRLGGVNVRGEGE</sequence>
<dbReference type="PROSITE" id="PS50075">
    <property type="entry name" value="CARRIER"/>
    <property type="match status" value="1"/>
</dbReference>
<dbReference type="PROSITE" id="PS00012">
    <property type="entry name" value="PHOSPHOPANTETHEINE"/>
    <property type="match status" value="1"/>
</dbReference>
<dbReference type="InterPro" id="IPR006162">
    <property type="entry name" value="Ppantetheine_attach_site"/>
</dbReference>
<feature type="region of interest" description="N-terminal hotdog fold" evidence="8">
    <location>
        <begin position="933"/>
        <end position="1074"/>
    </location>
</feature>
<evidence type="ECO:0000256" key="1">
    <source>
        <dbReference type="ARBA" id="ARBA00022450"/>
    </source>
</evidence>
<dbReference type="SUPFAM" id="SSF53335">
    <property type="entry name" value="S-adenosyl-L-methionine-dependent methyltransferases"/>
    <property type="match status" value="1"/>
</dbReference>
<dbReference type="InterPro" id="IPR013149">
    <property type="entry name" value="ADH-like_C"/>
</dbReference>
<feature type="domain" description="Carrier" evidence="10">
    <location>
        <begin position="2465"/>
        <end position="2542"/>
    </location>
</feature>
<dbReference type="PROSITE" id="PS00606">
    <property type="entry name" value="KS3_1"/>
    <property type="match status" value="1"/>
</dbReference>
<feature type="active site" description="Proton donor; for dehydratase activity" evidence="8">
    <location>
        <position position="1160"/>
    </location>
</feature>
<dbReference type="InterPro" id="IPR013217">
    <property type="entry name" value="Methyltransf_12"/>
</dbReference>
<evidence type="ECO:0000256" key="3">
    <source>
        <dbReference type="ARBA" id="ARBA00022679"/>
    </source>
</evidence>
<dbReference type="Pfam" id="PF08240">
    <property type="entry name" value="ADH_N"/>
    <property type="match status" value="1"/>
</dbReference>
<dbReference type="Gene3D" id="3.40.50.150">
    <property type="entry name" value="Vaccinia Virus protein VP39"/>
    <property type="match status" value="1"/>
</dbReference>
<dbReference type="CDD" id="cd05195">
    <property type="entry name" value="enoyl_red"/>
    <property type="match status" value="1"/>
</dbReference>
<keyword evidence="3" id="KW-0808">Transferase</keyword>
<dbReference type="SUPFAM" id="SSF55048">
    <property type="entry name" value="Probable ACP-binding domain of malonyl-CoA ACP transacylase"/>
    <property type="match status" value="1"/>
</dbReference>
<dbReference type="InterPro" id="IPR014030">
    <property type="entry name" value="Ketoacyl_synth_N"/>
</dbReference>
<dbReference type="SMART" id="SM00829">
    <property type="entry name" value="PKS_ER"/>
    <property type="match status" value="1"/>
</dbReference>
<feature type="region of interest" description="C-terminal hotdog fold" evidence="8">
    <location>
        <begin position="1095"/>
        <end position="1264"/>
    </location>
</feature>
<keyword evidence="1" id="KW-0596">Phosphopantetheine</keyword>